<gene>
    <name evidence="1" type="ORF">P8935_13115</name>
</gene>
<dbReference type="InterPro" id="IPR008023">
    <property type="entry name" value="DUF748"/>
</dbReference>
<dbReference type="RefSeq" id="WP_348260742.1">
    <property type="nucleotide sequence ID" value="NZ_CP121196.1"/>
</dbReference>
<dbReference type="GO" id="GO:0090313">
    <property type="term" value="P:regulation of protein targeting to membrane"/>
    <property type="evidence" value="ECO:0007669"/>
    <property type="project" value="TreeGrafter"/>
</dbReference>
<name>A0AAU7DCU8_9BACT</name>
<dbReference type="PANTHER" id="PTHR30441">
    <property type="entry name" value="DUF748 DOMAIN-CONTAINING PROTEIN"/>
    <property type="match status" value="1"/>
</dbReference>
<dbReference type="AlphaFoldDB" id="A0AAU7DCU8"/>
<proteinExistence type="predicted"/>
<accession>A0AAU7DCU8</accession>
<organism evidence="1">
    <name type="scientific">Telmatobacter sp. DSM 110680</name>
    <dbReference type="NCBI Taxonomy" id="3036704"/>
    <lineage>
        <taxon>Bacteria</taxon>
        <taxon>Pseudomonadati</taxon>
        <taxon>Acidobacteriota</taxon>
        <taxon>Terriglobia</taxon>
        <taxon>Terriglobales</taxon>
        <taxon>Acidobacteriaceae</taxon>
        <taxon>Telmatobacter</taxon>
    </lineage>
</organism>
<reference evidence="1" key="1">
    <citation type="submission" date="2023-03" db="EMBL/GenBank/DDBJ databases">
        <title>Edaphobacter sp.</title>
        <authorList>
            <person name="Huber K.J."/>
            <person name="Papendorf J."/>
            <person name="Pilke C."/>
            <person name="Bunk B."/>
            <person name="Sproeer C."/>
            <person name="Pester M."/>
        </authorList>
    </citation>
    <scope>NUCLEOTIDE SEQUENCE</scope>
    <source>
        <strain evidence="1">DSM 110680</strain>
    </source>
</reference>
<dbReference type="InterPro" id="IPR052894">
    <property type="entry name" value="AsmA-related"/>
</dbReference>
<dbReference type="EMBL" id="CP121196">
    <property type="protein sequence ID" value="XBH15509.1"/>
    <property type="molecule type" value="Genomic_DNA"/>
</dbReference>
<evidence type="ECO:0000313" key="1">
    <source>
        <dbReference type="EMBL" id="XBH15509.1"/>
    </source>
</evidence>
<protein>
    <submittedName>
        <fullName evidence="1">AsmA family protein</fullName>
    </submittedName>
</protein>
<dbReference type="Pfam" id="PF05359">
    <property type="entry name" value="DUF748"/>
    <property type="match status" value="1"/>
</dbReference>
<sequence length="525" mass="54666">MLKQWVLVVAAVVFLLLFVISLVPFFVNAESFRPTIESQLSSALGRQVTVGSLTFSIMAGSLDAEDISIADDPNYSAVPFIQAKKLNVGVEIFPIVFSHSMHITKLNIDTPSIQLIQNANGKWNFSSLGGSNQAATTQQHGSMTDLVVEELKITNGSAMVSSIPQTDRPFEYTEVNITVKDFSFQKSFPFELLAKLPGDGTLKLSGDAGPISQTDASKSPFQATLQLKNFDPVASGVIDKSKGIKMQNDVDAQLKSDGTTVSSTGKIKASQLQLVPRGSPSQDPVDIDYNISDNLETRKGTLADVAVHAGSAAVHATGSFQFTPQAIMLDVHLAAPNLPIDQLERLLPVVGIHLPAGSSLQGGTITANINVTGPATTATLAGPVEIDNTKLAGFDLGSKIQGLNPFGGTSGGTEIQVLKANVNSSPDGARITDIYGNLPQIGSATGEGTVSPTSSINFNLTATLNSSNAVGAVANTAVNAVGGLVGSFLHPGAKPKPASSHGIPLTITGTATNPTIKANIGAMLR</sequence>
<dbReference type="PANTHER" id="PTHR30441:SF8">
    <property type="entry name" value="DUF748 DOMAIN-CONTAINING PROTEIN"/>
    <property type="match status" value="1"/>
</dbReference>
<dbReference type="GO" id="GO:0005886">
    <property type="term" value="C:plasma membrane"/>
    <property type="evidence" value="ECO:0007669"/>
    <property type="project" value="TreeGrafter"/>
</dbReference>